<organism evidence="1">
    <name type="scientific">bioreactor metagenome</name>
    <dbReference type="NCBI Taxonomy" id="1076179"/>
    <lineage>
        <taxon>unclassified sequences</taxon>
        <taxon>metagenomes</taxon>
        <taxon>ecological metagenomes</taxon>
    </lineage>
</organism>
<dbReference type="EMBL" id="VSSQ01044872">
    <property type="protein sequence ID" value="MPM98738.1"/>
    <property type="molecule type" value="Genomic_DNA"/>
</dbReference>
<gene>
    <name evidence="1" type="ORF">SDC9_145927</name>
</gene>
<dbReference type="AlphaFoldDB" id="A0A645ECA3"/>
<reference evidence="1" key="1">
    <citation type="submission" date="2019-08" db="EMBL/GenBank/DDBJ databases">
        <authorList>
            <person name="Kucharzyk K."/>
            <person name="Murdoch R.W."/>
            <person name="Higgins S."/>
            <person name="Loffler F."/>
        </authorList>
    </citation>
    <scope>NUCLEOTIDE SEQUENCE</scope>
</reference>
<comment type="caution">
    <text evidence="1">The sequence shown here is derived from an EMBL/GenBank/DDBJ whole genome shotgun (WGS) entry which is preliminary data.</text>
</comment>
<proteinExistence type="predicted"/>
<accession>A0A645ECA3</accession>
<name>A0A645ECA3_9ZZZZ</name>
<sequence length="131" mass="14952">MADTQPRRLAEGAAHLGIVANRMHRRSHEVRHRPPLILVSAHRMQHVALGQDADHPRRVDDDHRGNPRLDHQCRRFGKCCGRGHAVGVQGHQVGYGRHPRILFRRDRLVLIECKILGACTAIFGDWQTMQN</sequence>
<evidence type="ECO:0000313" key="1">
    <source>
        <dbReference type="EMBL" id="MPM98738.1"/>
    </source>
</evidence>
<protein>
    <submittedName>
        <fullName evidence="1">Uncharacterized protein</fullName>
    </submittedName>
</protein>